<dbReference type="Gene3D" id="3.30.710.10">
    <property type="entry name" value="Potassium Channel Kv1.1, Chain A"/>
    <property type="match status" value="1"/>
</dbReference>
<gene>
    <name evidence="3" type="ORF">EUX98_g3419</name>
</gene>
<dbReference type="Proteomes" id="UP000308730">
    <property type="component" value="Unassembled WGS sequence"/>
</dbReference>
<dbReference type="SUPFAM" id="SSF54695">
    <property type="entry name" value="POZ domain"/>
    <property type="match status" value="1"/>
</dbReference>
<reference evidence="3 4" key="1">
    <citation type="submission" date="2019-02" db="EMBL/GenBank/DDBJ databases">
        <title>Genome sequencing of the rare red list fungi Antrodiella citrinella (Flaviporus citrinellus).</title>
        <authorList>
            <person name="Buettner E."/>
            <person name="Kellner H."/>
        </authorList>
    </citation>
    <scope>NUCLEOTIDE SEQUENCE [LARGE SCALE GENOMIC DNA]</scope>
    <source>
        <strain evidence="3 4">DSM 108506</strain>
    </source>
</reference>
<dbReference type="InterPro" id="IPR000210">
    <property type="entry name" value="BTB/POZ_dom"/>
</dbReference>
<dbReference type="CDD" id="cd18186">
    <property type="entry name" value="BTB_POZ_ZBTB_KLHL-like"/>
    <property type="match status" value="1"/>
</dbReference>
<dbReference type="OrthoDB" id="3164835at2759"/>
<dbReference type="EMBL" id="SGPM01000068">
    <property type="protein sequence ID" value="THH30770.1"/>
    <property type="molecule type" value="Genomic_DNA"/>
</dbReference>
<accession>A0A4S4N4R2</accession>
<keyword evidence="4" id="KW-1185">Reference proteome</keyword>
<name>A0A4S4N4R2_9APHY</name>
<feature type="region of interest" description="Disordered" evidence="1">
    <location>
        <begin position="503"/>
        <end position="539"/>
    </location>
</feature>
<proteinExistence type="predicted"/>
<dbReference type="AlphaFoldDB" id="A0A4S4N4R2"/>
<evidence type="ECO:0000256" key="1">
    <source>
        <dbReference type="SAM" id="MobiDB-lite"/>
    </source>
</evidence>
<evidence type="ECO:0000313" key="4">
    <source>
        <dbReference type="Proteomes" id="UP000308730"/>
    </source>
</evidence>
<dbReference type="Pfam" id="PF00651">
    <property type="entry name" value="BTB"/>
    <property type="match status" value="1"/>
</dbReference>
<dbReference type="SMART" id="SM00225">
    <property type="entry name" value="BTB"/>
    <property type="match status" value="1"/>
</dbReference>
<evidence type="ECO:0000313" key="3">
    <source>
        <dbReference type="EMBL" id="THH30770.1"/>
    </source>
</evidence>
<dbReference type="InterPro" id="IPR011333">
    <property type="entry name" value="SKP1/BTB/POZ_sf"/>
</dbReference>
<dbReference type="PROSITE" id="PS50097">
    <property type="entry name" value="BTB"/>
    <property type="match status" value="1"/>
</dbReference>
<organism evidence="3 4">
    <name type="scientific">Antrodiella citrinella</name>
    <dbReference type="NCBI Taxonomy" id="2447956"/>
    <lineage>
        <taxon>Eukaryota</taxon>
        <taxon>Fungi</taxon>
        <taxon>Dikarya</taxon>
        <taxon>Basidiomycota</taxon>
        <taxon>Agaricomycotina</taxon>
        <taxon>Agaricomycetes</taxon>
        <taxon>Polyporales</taxon>
        <taxon>Steccherinaceae</taxon>
        <taxon>Antrodiella</taxon>
    </lineage>
</organism>
<feature type="domain" description="BTB" evidence="2">
    <location>
        <begin position="36"/>
        <end position="101"/>
    </location>
</feature>
<comment type="caution">
    <text evidence="3">The sequence shown here is derived from an EMBL/GenBank/DDBJ whole genome shotgun (WGS) entry which is preliminary data.</text>
</comment>
<protein>
    <recommendedName>
        <fullName evidence="2">BTB domain-containing protein</fullName>
    </recommendedName>
</protein>
<evidence type="ECO:0000259" key="2">
    <source>
        <dbReference type="PROSITE" id="PS50097"/>
    </source>
</evidence>
<sequence length="557" mass="61529">MSLFPSTTPKSPSPIEIEPLPVFRMKPPFTDLGNGADLILRSCDDQYFFVHHVILSLVSPVFREMFIAVPPRPQGPPEPLQTVHLTEETSFVLDRLLRICYPVSNPDLEKLSLEDVDDCLRVSHKYEMVHCTNVIAENLIISSSWWGTPLLANATFAIACRWNLRNLARVVAKEIALNLRTPFGVKDGPEPTEPYNFLADVHPGQLAAELYVDSMHDIPASSLYRLISYAYSESRDPYSSEHRHMNFCHHEQNLSRTERYHAFPFNTLGPVTSPDIVIKSCDGIEFNVQREILAKTSSILPDGLSSESAIVTGDSSDSLYTVDVAIDSTLLSPLLQLCYELESESFNSDSALVTGLSHNQAEAVFLLALRNRVIGAKDFMAAWLRSDIYSNPLRVYLMSARLGFNDVAQDAAIVATQRNIAYSYDSELENTQAGHYFALLQYSHQYQETFMAVVGNEKLVEAATKNWEAVCEVLAPGSGGDHIIGGPDAALAFVLGGMKKAPKARAQKAPQSTTRKVATATRRSKRLSSASASAQVPAKNRASIALAKLKLLPAQRD</sequence>